<organism evidence="13 14">
    <name type="scientific">Candidatus Caccovicinus merdipullorum</name>
    <dbReference type="NCBI Taxonomy" id="2840724"/>
    <lineage>
        <taxon>Bacteria</taxon>
        <taxon>Bacillati</taxon>
        <taxon>Bacillota</taxon>
        <taxon>Clostridia</taxon>
        <taxon>Eubacteriales</taxon>
        <taxon>Candidatus Caccovicinus</taxon>
    </lineage>
</organism>
<dbReference type="SFLD" id="SFLDS00029">
    <property type="entry name" value="Radical_SAM"/>
    <property type="match status" value="1"/>
</dbReference>
<dbReference type="Pfam" id="PF13353">
    <property type="entry name" value="Fer4_12"/>
    <property type="match status" value="1"/>
</dbReference>
<dbReference type="Gene3D" id="3.20.20.70">
    <property type="entry name" value="Aldolase class I"/>
    <property type="match status" value="1"/>
</dbReference>
<dbReference type="SFLD" id="SFLDF00299">
    <property type="entry name" value="anaerobic_ribonucleoside-triph"/>
    <property type="match status" value="1"/>
</dbReference>
<dbReference type="InterPro" id="IPR034457">
    <property type="entry name" value="Organic_radical-activating"/>
</dbReference>
<dbReference type="InterPro" id="IPR013785">
    <property type="entry name" value="Aldolase_TIM"/>
</dbReference>
<evidence type="ECO:0000256" key="10">
    <source>
        <dbReference type="ARBA" id="ARBA00023014"/>
    </source>
</evidence>
<dbReference type="GO" id="GO:0046872">
    <property type="term" value="F:metal ion binding"/>
    <property type="evidence" value="ECO:0007669"/>
    <property type="project" value="UniProtKB-KW"/>
</dbReference>
<reference evidence="13" key="1">
    <citation type="submission" date="2020-10" db="EMBL/GenBank/DDBJ databases">
        <authorList>
            <person name="Gilroy R."/>
        </authorList>
    </citation>
    <scope>NUCLEOTIDE SEQUENCE</scope>
    <source>
        <strain evidence="13">CHK123-3438</strain>
    </source>
</reference>
<evidence type="ECO:0000256" key="6">
    <source>
        <dbReference type="ARBA" id="ARBA00022691"/>
    </source>
</evidence>
<comment type="similarity">
    <text evidence="3 12">Belongs to the organic radical-activating enzymes family.</text>
</comment>
<evidence type="ECO:0000256" key="4">
    <source>
        <dbReference type="ARBA" id="ARBA00014281"/>
    </source>
</evidence>
<keyword evidence="6" id="KW-0949">S-adenosyl-L-methionine</keyword>
<dbReference type="InterPro" id="IPR001989">
    <property type="entry name" value="Radical_activat_CS"/>
</dbReference>
<dbReference type="InterPro" id="IPR007197">
    <property type="entry name" value="rSAM"/>
</dbReference>
<evidence type="ECO:0000256" key="11">
    <source>
        <dbReference type="ARBA" id="ARBA00047365"/>
    </source>
</evidence>
<accession>A0A9D1KGI0</accession>
<dbReference type="EMBL" id="DVKS01000218">
    <property type="protein sequence ID" value="HIT43014.1"/>
    <property type="molecule type" value="Genomic_DNA"/>
</dbReference>
<name>A0A9D1KGI0_9FIRM</name>
<dbReference type="Proteomes" id="UP000886860">
    <property type="component" value="Unassembled WGS sequence"/>
</dbReference>
<keyword evidence="9" id="KW-0408">Iron</keyword>
<dbReference type="GO" id="GO:0004748">
    <property type="term" value="F:ribonucleoside-diphosphate reductase activity, thioredoxin disulfide as acceptor"/>
    <property type="evidence" value="ECO:0007669"/>
    <property type="project" value="TreeGrafter"/>
</dbReference>
<proteinExistence type="inferred from homology"/>
<evidence type="ECO:0000256" key="9">
    <source>
        <dbReference type="ARBA" id="ARBA00023004"/>
    </source>
</evidence>
<evidence type="ECO:0000256" key="5">
    <source>
        <dbReference type="ARBA" id="ARBA00022485"/>
    </source>
</evidence>
<comment type="catalytic activity">
    <reaction evidence="11">
        <text>glycyl-[protein] + reduced [flavodoxin] + S-adenosyl-L-methionine = glycin-2-yl radical-[protein] + semiquinone [flavodoxin] + 5'-deoxyadenosine + L-methionine + H(+)</text>
        <dbReference type="Rhea" id="RHEA:61976"/>
        <dbReference type="Rhea" id="RHEA-COMP:10622"/>
        <dbReference type="Rhea" id="RHEA-COMP:14480"/>
        <dbReference type="Rhea" id="RHEA-COMP:15993"/>
        <dbReference type="Rhea" id="RHEA-COMP:15994"/>
        <dbReference type="ChEBI" id="CHEBI:15378"/>
        <dbReference type="ChEBI" id="CHEBI:17319"/>
        <dbReference type="ChEBI" id="CHEBI:29947"/>
        <dbReference type="ChEBI" id="CHEBI:32722"/>
        <dbReference type="ChEBI" id="CHEBI:57618"/>
        <dbReference type="ChEBI" id="CHEBI:57844"/>
        <dbReference type="ChEBI" id="CHEBI:59789"/>
        <dbReference type="ChEBI" id="CHEBI:140311"/>
    </reaction>
</comment>
<dbReference type="PIRSF" id="PIRSF000368">
    <property type="entry name" value="NrdG"/>
    <property type="match status" value="1"/>
</dbReference>
<evidence type="ECO:0000313" key="14">
    <source>
        <dbReference type="Proteomes" id="UP000886860"/>
    </source>
</evidence>
<dbReference type="AlphaFoldDB" id="A0A9D1KGI0"/>
<dbReference type="GO" id="GO:0051539">
    <property type="term" value="F:4 iron, 4 sulfur cluster binding"/>
    <property type="evidence" value="ECO:0007669"/>
    <property type="project" value="UniProtKB-KW"/>
</dbReference>
<dbReference type="CDD" id="cd01335">
    <property type="entry name" value="Radical_SAM"/>
    <property type="match status" value="1"/>
</dbReference>
<dbReference type="NCBIfam" id="TIGR02491">
    <property type="entry name" value="NrdG"/>
    <property type="match status" value="1"/>
</dbReference>
<keyword evidence="5" id="KW-0004">4Fe-4S</keyword>
<reference evidence="13" key="2">
    <citation type="journal article" date="2021" name="PeerJ">
        <title>Extensive microbial diversity within the chicken gut microbiome revealed by metagenomics and culture.</title>
        <authorList>
            <person name="Gilroy R."/>
            <person name="Ravi A."/>
            <person name="Getino M."/>
            <person name="Pursley I."/>
            <person name="Horton D.L."/>
            <person name="Alikhan N.F."/>
            <person name="Baker D."/>
            <person name="Gharbi K."/>
            <person name="Hall N."/>
            <person name="Watson M."/>
            <person name="Adriaenssens E.M."/>
            <person name="Foster-Nyarko E."/>
            <person name="Jarju S."/>
            <person name="Secka A."/>
            <person name="Antonio M."/>
            <person name="Oren A."/>
            <person name="Chaudhuri R.R."/>
            <person name="La Ragione R."/>
            <person name="Hildebrand F."/>
            <person name="Pallen M.J."/>
        </authorList>
    </citation>
    <scope>NUCLEOTIDE SEQUENCE</scope>
    <source>
        <strain evidence="13">CHK123-3438</strain>
    </source>
</reference>
<dbReference type="InterPro" id="IPR058240">
    <property type="entry name" value="rSAM_sf"/>
</dbReference>
<evidence type="ECO:0000313" key="13">
    <source>
        <dbReference type="EMBL" id="HIT43014.1"/>
    </source>
</evidence>
<evidence type="ECO:0000256" key="7">
    <source>
        <dbReference type="ARBA" id="ARBA00022723"/>
    </source>
</evidence>
<dbReference type="SFLD" id="SFLDG01063">
    <property type="entry name" value="activating_enzymes__group_1"/>
    <property type="match status" value="1"/>
</dbReference>
<evidence type="ECO:0000256" key="8">
    <source>
        <dbReference type="ARBA" id="ARBA00023002"/>
    </source>
</evidence>
<comment type="caution">
    <text evidence="13">The sequence shown here is derived from an EMBL/GenBank/DDBJ whole genome shotgun (WGS) entry which is preliminary data.</text>
</comment>
<comment type="cofactor">
    <cofactor evidence="1">
        <name>[4Fe-4S] cluster</name>
        <dbReference type="ChEBI" id="CHEBI:49883"/>
    </cofactor>
</comment>
<dbReference type="PANTHER" id="PTHR30352">
    <property type="entry name" value="PYRUVATE FORMATE-LYASE-ACTIVATING ENZYME"/>
    <property type="match status" value="1"/>
</dbReference>
<sequence length="170" mass="19418">MNYAEIKYYDIANGLGVRTSLFVSGCSHRCPGCFNEIAWDFHYGKEFTRETMEEILKSCEPGYIRGLSLLGGEPLEPVNQRGLLPLVKAFKERFPRKDIWCYTGYTYETDLLAPDGRARCEVTDELLSCIDILVDGEFIQAEADITLKFRGSRNQRVLQIQKEGCPLLFD</sequence>
<gene>
    <name evidence="13" type="primary">nrdG</name>
    <name evidence="13" type="ORF">IAB60_13130</name>
</gene>
<evidence type="ECO:0000256" key="12">
    <source>
        <dbReference type="PIRNR" id="PIRNR000368"/>
    </source>
</evidence>
<keyword evidence="7" id="KW-0479">Metal-binding</keyword>
<dbReference type="SFLD" id="SFLDG01066">
    <property type="entry name" value="organic_radical-activating_enz"/>
    <property type="match status" value="1"/>
</dbReference>
<keyword evidence="8 12" id="KW-0560">Oxidoreductase</keyword>
<dbReference type="SUPFAM" id="SSF102114">
    <property type="entry name" value="Radical SAM enzymes"/>
    <property type="match status" value="1"/>
</dbReference>
<comment type="function">
    <text evidence="2 12">Activation of anaerobic ribonucleoside-triphosphate reductase under anaerobic conditions by generation of an organic free radical, using S-adenosylmethionine and reduced flavodoxin as cosubstrates to produce 5'-deoxy-adenosine.</text>
</comment>
<evidence type="ECO:0000256" key="3">
    <source>
        <dbReference type="ARBA" id="ARBA00009777"/>
    </source>
</evidence>
<dbReference type="GO" id="GO:0043365">
    <property type="term" value="F:[formate-C-acetyltransferase]-activating enzyme activity"/>
    <property type="evidence" value="ECO:0007669"/>
    <property type="project" value="InterPro"/>
</dbReference>
<evidence type="ECO:0000256" key="2">
    <source>
        <dbReference type="ARBA" id="ARBA00003852"/>
    </source>
</evidence>
<dbReference type="InterPro" id="IPR012837">
    <property type="entry name" value="NrdG"/>
</dbReference>
<dbReference type="EC" id="1.97.1.-" evidence="12"/>
<keyword evidence="10" id="KW-0411">Iron-sulfur</keyword>
<dbReference type="PROSITE" id="PS01087">
    <property type="entry name" value="RADICAL_ACTIVATING"/>
    <property type="match status" value="1"/>
</dbReference>
<evidence type="ECO:0000256" key="1">
    <source>
        <dbReference type="ARBA" id="ARBA00001966"/>
    </source>
</evidence>
<protein>
    <recommendedName>
        <fullName evidence="4 12">Anaerobic ribonucleoside-triphosphate reductase-activating protein</fullName>
        <ecNumber evidence="12">1.97.1.-</ecNumber>
    </recommendedName>
</protein>
<dbReference type="PANTHER" id="PTHR30352:SF2">
    <property type="entry name" value="ANAEROBIC RIBONUCLEOSIDE-TRIPHOSPHATE REDUCTASE-ACTIVATING PROTEIN"/>
    <property type="match status" value="1"/>
</dbReference>